<evidence type="ECO:0000313" key="2">
    <source>
        <dbReference type="EMBL" id="MED6127646.1"/>
    </source>
</evidence>
<sequence>MPAMPPPPPSLPPAPSQTAPPQHDEGTGSPQHEDDPDYTAEPSVWPSIIFAYLVVKENLFRKANHSLNLNRNNGATTKENTRSASTIRRLKMYKTRPVRERKAKILSHGLQSKDLVATHTQPDCRLLCQFPTFAIHRLFESTYRPFLSFLRSLSLPCYLATLPHLVLLLSQISNGTHAAYLIHLFPLSLALCASLPSPQPRHSPYCTSPSTSLTSNLNDFLRCYCQRAAYPSRCVNLRCVDHAYISRCHHCQTPHRRTRQSCQSSVATDLRLNLSLSPPNQTMSNPSSALPTSSFFRRAILLLSLFSVFTAL</sequence>
<feature type="compositionally biased region" description="Pro residues" evidence="1">
    <location>
        <begin position="1"/>
        <end position="15"/>
    </location>
</feature>
<evidence type="ECO:0000256" key="1">
    <source>
        <dbReference type="SAM" id="MobiDB-lite"/>
    </source>
</evidence>
<evidence type="ECO:0000313" key="3">
    <source>
        <dbReference type="Proteomes" id="UP001341840"/>
    </source>
</evidence>
<dbReference type="EMBL" id="JASCZI010031917">
    <property type="protein sequence ID" value="MED6127646.1"/>
    <property type="molecule type" value="Genomic_DNA"/>
</dbReference>
<organism evidence="2 3">
    <name type="scientific">Stylosanthes scabra</name>
    <dbReference type="NCBI Taxonomy" id="79078"/>
    <lineage>
        <taxon>Eukaryota</taxon>
        <taxon>Viridiplantae</taxon>
        <taxon>Streptophyta</taxon>
        <taxon>Embryophyta</taxon>
        <taxon>Tracheophyta</taxon>
        <taxon>Spermatophyta</taxon>
        <taxon>Magnoliopsida</taxon>
        <taxon>eudicotyledons</taxon>
        <taxon>Gunneridae</taxon>
        <taxon>Pentapetalae</taxon>
        <taxon>rosids</taxon>
        <taxon>fabids</taxon>
        <taxon>Fabales</taxon>
        <taxon>Fabaceae</taxon>
        <taxon>Papilionoideae</taxon>
        <taxon>50 kb inversion clade</taxon>
        <taxon>dalbergioids sensu lato</taxon>
        <taxon>Dalbergieae</taxon>
        <taxon>Pterocarpus clade</taxon>
        <taxon>Stylosanthes</taxon>
    </lineage>
</organism>
<gene>
    <name evidence="2" type="ORF">PIB30_089964</name>
</gene>
<protein>
    <submittedName>
        <fullName evidence="2">Uncharacterized protein</fullName>
    </submittedName>
</protein>
<feature type="region of interest" description="Disordered" evidence="1">
    <location>
        <begin position="1"/>
        <end position="39"/>
    </location>
</feature>
<reference evidence="2 3" key="1">
    <citation type="journal article" date="2023" name="Plants (Basel)">
        <title>Bridging the Gap: Combining Genomics and Transcriptomics Approaches to Understand Stylosanthes scabra, an Orphan Legume from the Brazilian Caatinga.</title>
        <authorList>
            <person name="Ferreira-Neto J.R.C."/>
            <person name="da Silva M.D."/>
            <person name="Binneck E."/>
            <person name="de Melo N.F."/>
            <person name="da Silva R.H."/>
            <person name="de Melo A.L.T.M."/>
            <person name="Pandolfi V."/>
            <person name="Bustamante F.O."/>
            <person name="Brasileiro-Vidal A.C."/>
            <person name="Benko-Iseppon A.M."/>
        </authorList>
    </citation>
    <scope>NUCLEOTIDE SEQUENCE [LARGE SCALE GENOMIC DNA]</scope>
    <source>
        <tissue evidence="2">Leaves</tissue>
    </source>
</reference>
<keyword evidence="3" id="KW-1185">Reference proteome</keyword>
<comment type="caution">
    <text evidence="2">The sequence shown here is derived from an EMBL/GenBank/DDBJ whole genome shotgun (WGS) entry which is preliminary data.</text>
</comment>
<proteinExistence type="predicted"/>
<accession>A0ABU6RU32</accession>
<dbReference type="Proteomes" id="UP001341840">
    <property type="component" value="Unassembled WGS sequence"/>
</dbReference>
<name>A0ABU6RU32_9FABA</name>